<protein>
    <recommendedName>
        <fullName evidence="3">ParB/Sulfiredoxin domain-containing protein</fullName>
    </recommendedName>
</protein>
<evidence type="ECO:0000313" key="1">
    <source>
        <dbReference type="EMBL" id="WOB06543.1"/>
    </source>
</evidence>
<name>A0ABZ0CNJ2_9BURK</name>
<keyword evidence="2" id="KW-1185">Reference proteome</keyword>
<accession>A0ABZ0CNJ2</accession>
<dbReference type="Proteomes" id="UP001303946">
    <property type="component" value="Chromosome"/>
</dbReference>
<sequence>MDIKIEDITPSKAEAWLNQNKSNRKMRDGVAEKYADDMKNGRWTNCPEPISFYVDGDLADGQHRLWAILESGTTQRMPVARGLEREDGLNLNTGLGRSLIDNARISGVDTGISAAMISAARAIADGAAPVGSRSNAAKLAVVEEHREAATWASSNVKRVKLLSNSVVLGAVGRAWYHEADKDKLRRFCDVLGSGFSDGASESAAIAIRNYILAKGAQASSSALWRDSFLKVQNAIHYFMQGKKLSVIKGVADEAYPLKARRRRSA</sequence>
<organism evidence="1 2">
    <name type="scientific">Piscinibacter gummiphilus</name>
    <dbReference type="NCBI Taxonomy" id="946333"/>
    <lineage>
        <taxon>Bacteria</taxon>
        <taxon>Pseudomonadati</taxon>
        <taxon>Pseudomonadota</taxon>
        <taxon>Betaproteobacteria</taxon>
        <taxon>Burkholderiales</taxon>
        <taxon>Sphaerotilaceae</taxon>
        <taxon>Piscinibacter</taxon>
    </lineage>
</organism>
<evidence type="ECO:0008006" key="3">
    <source>
        <dbReference type="Google" id="ProtNLM"/>
    </source>
</evidence>
<proteinExistence type="predicted"/>
<dbReference type="RefSeq" id="WP_316699035.1">
    <property type="nucleotide sequence ID" value="NZ_CP136336.1"/>
</dbReference>
<evidence type="ECO:0000313" key="2">
    <source>
        <dbReference type="Proteomes" id="UP001303946"/>
    </source>
</evidence>
<dbReference type="EMBL" id="CP136336">
    <property type="protein sequence ID" value="WOB06543.1"/>
    <property type="molecule type" value="Genomic_DNA"/>
</dbReference>
<reference evidence="1 2" key="1">
    <citation type="submission" date="2023-10" db="EMBL/GenBank/DDBJ databases">
        <title>Bacteria for the degradation of biodegradable plastic PBAT(Polybutylene adipate terephthalate).</title>
        <authorList>
            <person name="Weon H.-Y."/>
            <person name="Yeon J."/>
        </authorList>
    </citation>
    <scope>NUCLEOTIDE SEQUENCE [LARGE SCALE GENOMIC DNA]</scope>
    <source>
        <strain evidence="1 2">SBD 7-3</strain>
    </source>
</reference>
<gene>
    <name evidence="1" type="ORF">RXV79_16610</name>
</gene>